<sequence>MQVISVNVGRARPNPYKAAHTTGIEKLPQSGPVEVRAPGPRSGGLGSGVVGDHIGDRRHHGGDVQAVYAFAREDLDRWQHELGRELASGAFGENLTTAGLDLSGCLLGERWRVGTAELVVTVPRIPCSTFRGWLGVRGWLRRFTLDGRPGTYLSVAQPGLVAPGDPVQVLHRPDHGVTVGQTFRAMTTEPGTLPDLLAAGDDLSEELRRAATARLAEPATAEG</sequence>
<keyword evidence="3" id="KW-1185">Reference proteome</keyword>
<evidence type="ECO:0000313" key="2">
    <source>
        <dbReference type="EMBL" id="MVA76831.1"/>
    </source>
</evidence>
<dbReference type="PANTHER" id="PTHR30212:SF2">
    <property type="entry name" value="PROTEIN YIIM"/>
    <property type="match status" value="1"/>
</dbReference>
<reference evidence="2 3" key="1">
    <citation type="submission" date="2019-12" db="EMBL/GenBank/DDBJ databases">
        <title>Auraticoccus cholistani sp. nov., an actinomycete isolated from soil of Cholistan desert.</title>
        <authorList>
            <person name="Cheema M.T."/>
        </authorList>
    </citation>
    <scope>NUCLEOTIDE SEQUENCE [LARGE SCALE GENOMIC DNA]</scope>
    <source>
        <strain evidence="2 3">F435</strain>
    </source>
</reference>
<gene>
    <name evidence="2" type="ORF">GC722_12470</name>
</gene>
<evidence type="ECO:0000313" key="3">
    <source>
        <dbReference type="Proteomes" id="UP000435304"/>
    </source>
</evidence>
<dbReference type="GO" id="GO:0003824">
    <property type="term" value="F:catalytic activity"/>
    <property type="evidence" value="ECO:0007669"/>
    <property type="project" value="InterPro"/>
</dbReference>
<proteinExistence type="predicted"/>
<dbReference type="RefSeq" id="WP_331714764.1">
    <property type="nucleotide sequence ID" value="NZ_WPCU01000008.1"/>
</dbReference>
<dbReference type="InterPro" id="IPR052353">
    <property type="entry name" value="Benzoxazolinone_Detox_Enz"/>
</dbReference>
<evidence type="ECO:0000259" key="1">
    <source>
        <dbReference type="PROSITE" id="PS51340"/>
    </source>
</evidence>
<accession>A0A6A9UVT6</accession>
<dbReference type="InterPro" id="IPR005302">
    <property type="entry name" value="MoCF_Sase_C"/>
</dbReference>
<dbReference type="GO" id="GO:0030151">
    <property type="term" value="F:molybdenum ion binding"/>
    <property type="evidence" value="ECO:0007669"/>
    <property type="project" value="InterPro"/>
</dbReference>
<dbReference type="Pfam" id="PF03473">
    <property type="entry name" value="MOSC"/>
    <property type="match status" value="1"/>
</dbReference>
<dbReference type="EMBL" id="WPCU01000008">
    <property type="protein sequence ID" value="MVA76831.1"/>
    <property type="molecule type" value="Genomic_DNA"/>
</dbReference>
<dbReference type="Proteomes" id="UP000435304">
    <property type="component" value="Unassembled WGS sequence"/>
</dbReference>
<dbReference type="PANTHER" id="PTHR30212">
    <property type="entry name" value="PROTEIN YIIM"/>
    <property type="match status" value="1"/>
</dbReference>
<dbReference type="PROSITE" id="PS51340">
    <property type="entry name" value="MOSC"/>
    <property type="match status" value="1"/>
</dbReference>
<organism evidence="2 3">
    <name type="scientific">Auraticoccus cholistanensis</name>
    <dbReference type="NCBI Taxonomy" id="2656650"/>
    <lineage>
        <taxon>Bacteria</taxon>
        <taxon>Bacillati</taxon>
        <taxon>Actinomycetota</taxon>
        <taxon>Actinomycetes</taxon>
        <taxon>Propionibacteriales</taxon>
        <taxon>Propionibacteriaceae</taxon>
        <taxon>Auraticoccus</taxon>
    </lineage>
</organism>
<name>A0A6A9UVT6_9ACTN</name>
<dbReference type="SUPFAM" id="SSF50800">
    <property type="entry name" value="PK beta-barrel domain-like"/>
    <property type="match status" value="1"/>
</dbReference>
<protein>
    <submittedName>
        <fullName evidence="2">MOSC domain-containing protein</fullName>
    </submittedName>
</protein>
<comment type="caution">
    <text evidence="2">The sequence shown here is derived from an EMBL/GenBank/DDBJ whole genome shotgun (WGS) entry which is preliminary data.</text>
</comment>
<dbReference type="Gene3D" id="2.40.33.20">
    <property type="entry name" value="PK beta-barrel domain-like"/>
    <property type="match status" value="1"/>
</dbReference>
<dbReference type="AlphaFoldDB" id="A0A6A9UVT6"/>
<dbReference type="GO" id="GO:0030170">
    <property type="term" value="F:pyridoxal phosphate binding"/>
    <property type="evidence" value="ECO:0007669"/>
    <property type="project" value="InterPro"/>
</dbReference>
<dbReference type="InterPro" id="IPR011037">
    <property type="entry name" value="Pyrv_Knase-like_insert_dom_sf"/>
</dbReference>
<feature type="domain" description="MOSC" evidence="1">
    <location>
        <begin position="35"/>
        <end position="170"/>
    </location>
</feature>